<feature type="domain" description="PilZ" evidence="2">
    <location>
        <begin position="28"/>
        <end position="107"/>
    </location>
</feature>
<evidence type="ECO:0000313" key="3">
    <source>
        <dbReference type="EMBL" id="GAB0056620.1"/>
    </source>
</evidence>
<feature type="compositionally biased region" description="Polar residues" evidence="1">
    <location>
        <begin position="1"/>
        <end position="13"/>
    </location>
</feature>
<protein>
    <recommendedName>
        <fullName evidence="2">PilZ domain-containing protein</fullName>
    </recommendedName>
</protein>
<keyword evidence="4" id="KW-1185">Reference proteome</keyword>
<dbReference type="Proteomes" id="UP001628193">
    <property type="component" value="Unassembled WGS sequence"/>
</dbReference>
<gene>
    <name evidence="3" type="ORF">SIID45300_00928</name>
</gene>
<evidence type="ECO:0000259" key="2">
    <source>
        <dbReference type="Pfam" id="PF07238"/>
    </source>
</evidence>
<dbReference type="EMBL" id="BAAFGK010000004">
    <property type="protein sequence ID" value="GAB0056620.1"/>
    <property type="molecule type" value="Genomic_DNA"/>
</dbReference>
<dbReference type="SUPFAM" id="SSF141371">
    <property type="entry name" value="PilZ domain-like"/>
    <property type="match status" value="1"/>
</dbReference>
<sequence>MRDTPDSGSYGRSTTRERIGRTKKPANNRRHERYGMRFPVTLLFDDGEEVKGFSEDVSLSGFFVSTSYSTSMVLDRLGKGTIQLGQDSYTFHCRVSRLMPNGIGVTLNQDYAMLGLAITNHVFQELATVKLAK</sequence>
<dbReference type="Pfam" id="PF07238">
    <property type="entry name" value="PilZ"/>
    <property type="match status" value="1"/>
</dbReference>
<accession>A0ABQ0C6W4</accession>
<reference evidence="3 4" key="1">
    <citation type="submission" date="2024-09" db="EMBL/GenBank/DDBJ databases">
        <title>Draft genome sequence of Candidatus Magnetaquicoccaceae bacterium FCR-1.</title>
        <authorList>
            <person name="Shimoshige H."/>
            <person name="Shimamura S."/>
            <person name="Taoka A."/>
            <person name="Kobayashi H."/>
            <person name="Maekawa T."/>
        </authorList>
    </citation>
    <scope>NUCLEOTIDE SEQUENCE [LARGE SCALE GENOMIC DNA]</scope>
    <source>
        <strain evidence="3 4">FCR-1</strain>
    </source>
</reference>
<dbReference type="Gene3D" id="2.40.10.220">
    <property type="entry name" value="predicted glycosyltransferase like domains"/>
    <property type="match status" value="1"/>
</dbReference>
<name>A0ABQ0C6W4_9PROT</name>
<proteinExistence type="predicted"/>
<feature type="compositionally biased region" description="Basic residues" evidence="1">
    <location>
        <begin position="21"/>
        <end position="31"/>
    </location>
</feature>
<organism evidence="3 4">
    <name type="scientific">Candidatus Magnetaquiglobus chichijimensis</name>
    <dbReference type="NCBI Taxonomy" id="3141448"/>
    <lineage>
        <taxon>Bacteria</taxon>
        <taxon>Pseudomonadati</taxon>
        <taxon>Pseudomonadota</taxon>
        <taxon>Magnetococcia</taxon>
        <taxon>Magnetococcales</taxon>
        <taxon>Candidatus Magnetaquicoccaceae</taxon>
        <taxon>Candidatus Magnetaquiglobus</taxon>
    </lineage>
</organism>
<dbReference type="InterPro" id="IPR009875">
    <property type="entry name" value="PilZ_domain"/>
</dbReference>
<evidence type="ECO:0000256" key="1">
    <source>
        <dbReference type="SAM" id="MobiDB-lite"/>
    </source>
</evidence>
<feature type="region of interest" description="Disordered" evidence="1">
    <location>
        <begin position="1"/>
        <end position="31"/>
    </location>
</feature>
<evidence type="ECO:0000313" key="4">
    <source>
        <dbReference type="Proteomes" id="UP001628193"/>
    </source>
</evidence>
<comment type="caution">
    <text evidence="3">The sequence shown here is derived from an EMBL/GenBank/DDBJ whole genome shotgun (WGS) entry which is preliminary data.</text>
</comment>
<dbReference type="RefSeq" id="WP_420904344.1">
    <property type="nucleotide sequence ID" value="NZ_BAAFGK010000004.1"/>
</dbReference>